<keyword evidence="1" id="KW-0697">Rotamase</keyword>
<dbReference type="GO" id="GO:0006457">
    <property type="term" value="P:protein folding"/>
    <property type="evidence" value="ECO:0007669"/>
    <property type="project" value="InterPro"/>
</dbReference>
<protein>
    <recommendedName>
        <fullName evidence="3">Trigger factor C-terminal domain-containing protein</fullName>
    </recommendedName>
</protein>
<accession>A0A9D1PCB4</accession>
<reference evidence="4" key="2">
    <citation type="submission" date="2021-04" db="EMBL/GenBank/DDBJ databases">
        <authorList>
            <person name="Gilroy R."/>
        </authorList>
    </citation>
    <scope>NUCLEOTIDE SEQUENCE</scope>
    <source>
        <strain evidence="4">CHK195-9823</strain>
    </source>
</reference>
<gene>
    <name evidence="4" type="ORF">H9747_06460</name>
</gene>
<dbReference type="InterPro" id="IPR027304">
    <property type="entry name" value="Trigger_fact/SurA_dom_sf"/>
</dbReference>
<evidence type="ECO:0000313" key="5">
    <source>
        <dbReference type="Proteomes" id="UP000886814"/>
    </source>
</evidence>
<organism evidence="4 5">
    <name type="scientific">Candidatus Blautia stercorigallinarum</name>
    <dbReference type="NCBI Taxonomy" id="2838501"/>
    <lineage>
        <taxon>Bacteria</taxon>
        <taxon>Bacillati</taxon>
        <taxon>Bacillota</taxon>
        <taxon>Clostridia</taxon>
        <taxon>Lachnospirales</taxon>
        <taxon>Lachnospiraceae</taxon>
        <taxon>Blautia</taxon>
    </lineage>
</organism>
<reference evidence="4" key="1">
    <citation type="journal article" date="2021" name="PeerJ">
        <title>Extensive microbial diversity within the chicken gut microbiome revealed by metagenomics and culture.</title>
        <authorList>
            <person name="Gilroy R."/>
            <person name="Ravi A."/>
            <person name="Getino M."/>
            <person name="Pursley I."/>
            <person name="Horton D.L."/>
            <person name="Alikhan N.F."/>
            <person name="Baker D."/>
            <person name="Gharbi K."/>
            <person name="Hall N."/>
            <person name="Watson M."/>
            <person name="Adriaenssens E.M."/>
            <person name="Foster-Nyarko E."/>
            <person name="Jarju S."/>
            <person name="Secka A."/>
            <person name="Antonio M."/>
            <person name="Oren A."/>
            <person name="Chaudhuri R.R."/>
            <person name="La Ragione R."/>
            <person name="Hildebrand F."/>
            <person name="Pallen M.J."/>
        </authorList>
    </citation>
    <scope>NUCLEOTIDE SEQUENCE</scope>
    <source>
        <strain evidence="4">CHK195-9823</strain>
    </source>
</reference>
<dbReference type="AlphaFoldDB" id="A0A9D1PCB4"/>
<dbReference type="InterPro" id="IPR037041">
    <property type="entry name" value="Trigger_fac_C_sf"/>
</dbReference>
<dbReference type="GO" id="GO:0015031">
    <property type="term" value="P:protein transport"/>
    <property type="evidence" value="ECO:0007669"/>
    <property type="project" value="InterPro"/>
</dbReference>
<comment type="caution">
    <text evidence="4">The sequence shown here is derived from an EMBL/GenBank/DDBJ whole genome shotgun (WGS) entry which is preliminary data.</text>
</comment>
<dbReference type="Gene3D" id="1.10.3120.10">
    <property type="entry name" value="Trigger factor, C-terminal domain"/>
    <property type="match status" value="1"/>
</dbReference>
<sequence length="140" mass="16955">MNKEEQIRRFIMDYPIEVPRQALENELNYIRLEMRHRMRYDTLTGGPHHFDADGELEQMEDELRQAAYYEAKYDLVIKDIIARENFSVTRRELEEEAAAMAQRQNSTVEMVYRFFGEDLAMLEKDLKRRKAEQWICEKTR</sequence>
<dbReference type="Proteomes" id="UP000886814">
    <property type="component" value="Unassembled WGS sequence"/>
</dbReference>
<name>A0A9D1PCB4_9FIRM</name>
<dbReference type="EMBL" id="DXIQ01000038">
    <property type="protein sequence ID" value="HIV38630.1"/>
    <property type="molecule type" value="Genomic_DNA"/>
</dbReference>
<dbReference type="Pfam" id="PF05698">
    <property type="entry name" value="Trigger_C"/>
    <property type="match status" value="1"/>
</dbReference>
<dbReference type="SUPFAM" id="SSF109998">
    <property type="entry name" value="Triger factor/SurA peptide-binding domain-like"/>
    <property type="match status" value="1"/>
</dbReference>
<keyword evidence="2" id="KW-0413">Isomerase</keyword>
<evidence type="ECO:0000313" key="4">
    <source>
        <dbReference type="EMBL" id="HIV38630.1"/>
    </source>
</evidence>
<evidence type="ECO:0000259" key="3">
    <source>
        <dbReference type="Pfam" id="PF05698"/>
    </source>
</evidence>
<evidence type="ECO:0000256" key="2">
    <source>
        <dbReference type="ARBA" id="ARBA00023235"/>
    </source>
</evidence>
<dbReference type="InterPro" id="IPR008880">
    <property type="entry name" value="Trigger_fac_C"/>
</dbReference>
<proteinExistence type="predicted"/>
<dbReference type="GO" id="GO:0003755">
    <property type="term" value="F:peptidyl-prolyl cis-trans isomerase activity"/>
    <property type="evidence" value="ECO:0007669"/>
    <property type="project" value="UniProtKB-KW"/>
</dbReference>
<evidence type="ECO:0000256" key="1">
    <source>
        <dbReference type="ARBA" id="ARBA00023110"/>
    </source>
</evidence>
<feature type="domain" description="Trigger factor C-terminal" evidence="3">
    <location>
        <begin position="3"/>
        <end position="136"/>
    </location>
</feature>